<evidence type="ECO:0000313" key="4">
    <source>
        <dbReference type="Proteomes" id="UP001152607"/>
    </source>
</evidence>
<dbReference type="EMBL" id="CAOQHR010000002">
    <property type="protein sequence ID" value="CAI6311830.1"/>
    <property type="molecule type" value="Genomic_DNA"/>
</dbReference>
<dbReference type="Proteomes" id="UP001152607">
    <property type="component" value="Unassembled WGS sequence"/>
</dbReference>
<sequence length="499" mass="54943">MIIFHSTGVWQCAARESAHIILRNRLLPGFRSLLSPSSTFAIRQGQSTALRSPVSCFNINICHRSVQLGAHQSTTPVCNLHNFVHTELPTGKIMSGTFALTSDEFFDFEVLRLLSSVRYGGADVGEILKTAALLKPGDFESYHDAFKNTALRINKQADAINTDKNPISARDSYFRVSTYYRAAEFFIHGQPNDPRIRPLWDQQMTCFNKAIALLPQPGERLLLKGSDFDIPAIFYPAAQGATTTPKPTIILGNGFDGSQEELLHAFGFAALERGYNVMTYEGPGQPTVRQRQGLGFIHDWERVVSPVVDHLFARPEVDSKRVALFGLSMGGYLSVRAAAFEPRIAATIAVDGVDDVSAAFCHMLPPAAKVLYEAGENDQVNKFVEELFASGKAPTALRWGVEHGIYSFAAESPTDFLNRTKLMTLAGITDKIKRPVLICEASNDRFFEGQPARVKESLGDLGTYVILTDEDAASLHCHVGAFTFANQNVFDRLEDALSS</sequence>
<organism evidence="3 4">
    <name type="scientific">Periconia digitata</name>
    <dbReference type="NCBI Taxonomy" id="1303443"/>
    <lineage>
        <taxon>Eukaryota</taxon>
        <taxon>Fungi</taxon>
        <taxon>Dikarya</taxon>
        <taxon>Ascomycota</taxon>
        <taxon>Pezizomycotina</taxon>
        <taxon>Dothideomycetes</taxon>
        <taxon>Pleosporomycetidae</taxon>
        <taxon>Pleosporales</taxon>
        <taxon>Massarineae</taxon>
        <taxon>Periconiaceae</taxon>
        <taxon>Periconia</taxon>
    </lineage>
</organism>
<dbReference type="PANTHER" id="PTHR22946">
    <property type="entry name" value="DIENELACTONE HYDROLASE DOMAIN-CONTAINING PROTEIN-RELATED"/>
    <property type="match status" value="1"/>
</dbReference>
<gene>
    <name evidence="3" type="ORF">PDIGIT_LOCUS3246</name>
</gene>
<dbReference type="Gene3D" id="3.40.50.1820">
    <property type="entry name" value="alpha/beta hydrolase"/>
    <property type="match status" value="1"/>
</dbReference>
<protein>
    <recommendedName>
        <fullName evidence="2">AB hydrolase-1 domain-containing protein</fullName>
    </recommendedName>
</protein>
<dbReference type="InterPro" id="IPR050261">
    <property type="entry name" value="FrsA_esterase"/>
</dbReference>
<comment type="caution">
    <text evidence="3">The sequence shown here is derived from an EMBL/GenBank/DDBJ whole genome shotgun (WGS) entry which is preliminary data.</text>
</comment>
<keyword evidence="4" id="KW-1185">Reference proteome</keyword>
<dbReference type="PANTHER" id="PTHR22946:SF12">
    <property type="entry name" value="CONIDIAL PIGMENT BIOSYNTHESIS PROTEIN AYG1 (AFU_ORTHOLOGUE AFUA_2G17550)"/>
    <property type="match status" value="1"/>
</dbReference>
<comment type="similarity">
    <text evidence="1">Belongs to the AB hydrolase superfamily. FUS2 hydrolase family.</text>
</comment>
<name>A0A9W4U9M8_9PLEO</name>
<dbReference type="Pfam" id="PF12697">
    <property type="entry name" value="Abhydrolase_6"/>
    <property type="match status" value="1"/>
</dbReference>
<reference evidence="3" key="1">
    <citation type="submission" date="2023-01" db="EMBL/GenBank/DDBJ databases">
        <authorList>
            <person name="Van Ghelder C."/>
            <person name="Rancurel C."/>
        </authorList>
    </citation>
    <scope>NUCLEOTIDE SEQUENCE</scope>
    <source>
        <strain evidence="3">CNCM I-4278</strain>
    </source>
</reference>
<dbReference type="OrthoDB" id="249703at2759"/>
<feature type="domain" description="AB hydrolase-1" evidence="2">
    <location>
        <begin position="264"/>
        <end position="449"/>
    </location>
</feature>
<dbReference type="InterPro" id="IPR029058">
    <property type="entry name" value="AB_hydrolase_fold"/>
</dbReference>
<dbReference type="AlphaFoldDB" id="A0A9W4U9M8"/>
<evidence type="ECO:0000313" key="3">
    <source>
        <dbReference type="EMBL" id="CAI6311830.1"/>
    </source>
</evidence>
<dbReference type="SUPFAM" id="SSF53474">
    <property type="entry name" value="alpha/beta-Hydrolases"/>
    <property type="match status" value="1"/>
</dbReference>
<proteinExistence type="inferred from homology"/>
<evidence type="ECO:0000256" key="1">
    <source>
        <dbReference type="ARBA" id="ARBA00038115"/>
    </source>
</evidence>
<dbReference type="InterPro" id="IPR000073">
    <property type="entry name" value="AB_hydrolase_1"/>
</dbReference>
<evidence type="ECO:0000259" key="2">
    <source>
        <dbReference type="Pfam" id="PF12697"/>
    </source>
</evidence>
<dbReference type="Gene3D" id="1.20.1440.110">
    <property type="entry name" value="acylaminoacyl peptidase"/>
    <property type="match status" value="1"/>
</dbReference>
<accession>A0A9W4U9M8</accession>